<evidence type="ECO:0000313" key="1">
    <source>
        <dbReference type="EMBL" id="JAH55645.1"/>
    </source>
</evidence>
<dbReference type="EMBL" id="GBXM01052932">
    <property type="protein sequence ID" value="JAH55645.1"/>
    <property type="molecule type" value="Transcribed_RNA"/>
</dbReference>
<name>A0A0E9TRX0_ANGAN</name>
<accession>A0A0E9TRX0</accession>
<protein>
    <submittedName>
        <fullName evidence="1">Uncharacterized protein</fullName>
    </submittedName>
</protein>
<reference evidence="1" key="2">
    <citation type="journal article" date="2015" name="Fish Shellfish Immunol.">
        <title>Early steps in the European eel (Anguilla anguilla)-Vibrio vulnificus interaction in the gills: Role of the RtxA13 toxin.</title>
        <authorList>
            <person name="Callol A."/>
            <person name="Pajuelo D."/>
            <person name="Ebbesson L."/>
            <person name="Teles M."/>
            <person name="MacKenzie S."/>
            <person name="Amaro C."/>
        </authorList>
    </citation>
    <scope>NUCLEOTIDE SEQUENCE</scope>
</reference>
<dbReference type="AlphaFoldDB" id="A0A0E9TRX0"/>
<proteinExistence type="predicted"/>
<organism evidence="1">
    <name type="scientific">Anguilla anguilla</name>
    <name type="common">European freshwater eel</name>
    <name type="synonym">Muraena anguilla</name>
    <dbReference type="NCBI Taxonomy" id="7936"/>
    <lineage>
        <taxon>Eukaryota</taxon>
        <taxon>Metazoa</taxon>
        <taxon>Chordata</taxon>
        <taxon>Craniata</taxon>
        <taxon>Vertebrata</taxon>
        <taxon>Euteleostomi</taxon>
        <taxon>Actinopterygii</taxon>
        <taxon>Neopterygii</taxon>
        <taxon>Teleostei</taxon>
        <taxon>Anguilliformes</taxon>
        <taxon>Anguillidae</taxon>
        <taxon>Anguilla</taxon>
    </lineage>
</organism>
<reference evidence="1" key="1">
    <citation type="submission" date="2014-11" db="EMBL/GenBank/DDBJ databases">
        <authorList>
            <person name="Amaro Gonzalez C."/>
        </authorList>
    </citation>
    <scope>NUCLEOTIDE SEQUENCE</scope>
</reference>
<sequence length="30" mass="3748">MFLQRHFTFDFVNWICQMFWIFCPSISMAT</sequence>